<dbReference type="EMBL" id="AWFH01000002">
    <property type="protein sequence ID" value="KCZ64627.1"/>
    <property type="molecule type" value="Genomic_DNA"/>
</dbReference>
<dbReference type="SUPFAM" id="SSF50022">
    <property type="entry name" value="ISP domain"/>
    <property type="match status" value="1"/>
</dbReference>
<dbReference type="PROSITE" id="PS51296">
    <property type="entry name" value="RIESKE"/>
    <property type="match status" value="1"/>
</dbReference>
<dbReference type="GO" id="GO:0051537">
    <property type="term" value="F:2 iron, 2 sulfur cluster binding"/>
    <property type="evidence" value="ECO:0007669"/>
    <property type="project" value="UniProtKB-KW"/>
</dbReference>
<dbReference type="STRING" id="1280948.HY36_12340"/>
<protein>
    <recommendedName>
        <fullName evidence="9">Rieske domain-containing protein</fullName>
    </recommendedName>
</protein>
<reference evidence="10 11" key="1">
    <citation type="journal article" date="2014" name="Antonie Van Leeuwenhoek">
        <title>Hyphomonas beringensis sp. nov. and Hyphomonas chukchiensis sp. nov., isolated from surface seawater of the Bering Sea and Chukchi Sea.</title>
        <authorList>
            <person name="Li C."/>
            <person name="Lai Q."/>
            <person name="Li G."/>
            <person name="Dong C."/>
            <person name="Wang J."/>
            <person name="Liao Y."/>
            <person name="Shao Z."/>
        </authorList>
    </citation>
    <scope>NUCLEOTIDE SEQUENCE [LARGE SCALE GENOMIC DNA]</scope>
    <source>
        <strain evidence="10 11">22II1-22F38</strain>
    </source>
</reference>
<evidence type="ECO:0000313" key="11">
    <source>
        <dbReference type="Proteomes" id="UP000024547"/>
    </source>
</evidence>
<dbReference type="InterPro" id="IPR017941">
    <property type="entry name" value="Rieske_2Fe-2S"/>
</dbReference>
<dbReference type="Pfam" id="PF00355">
    <property type="entry name" value="Rieske"/>
    <property type="match status" value="1"/>
</dbReference>
<dbReference type="PROSITE" id="PS00570">
    <property type="entry name" value="RING_HYDROXYL_ALPHA"/>
    <property type="match status" value="1"/>
</dbReference>
<keyword evidence="5" id="KW-0560">Oxidoreductase</keyword>
<sequence length="428" mass="48692">MSVTDIDRRETRISPYIIDDRERGLFRVARKSFVDEDILTRERDRIFNRCWLYLGHESELSKANDFLTRNVGGKEVIFNRDRQGAFHAFMNTCPHRGAMVEREARGNALAFKCFYHGWAFNNNGKFATRMPPGTYPDDFNSDGCANLRSVPKLAEYRGFYFLNYDAGAVSLETYLADARSILDMLCDHGPDGMEVIGGEQKYSIRANWKLLMENSYDGYHAIDTHGTYFEYLADAIGGAAEMPAETHVWNLQNGHAAIEGNAPWGRPVAKWIPAWGEDAKSEIAQIKRELVSRVGEEHANRIAMLGRNTGIFPNLVINDIMAVTIRTFYPLAPNNMNVSAWALGVKGESEGFRKRRLDNFLEFLGPGGFATPDDVEALESAQRGYAALDELAWNDISRGMLKPKFEATDEEQMRCFWREWSDRMEDRA</sequence>
<comment type="caution">
    <text evidence="10">The sequence shown here is derived from an EMBL/GenBank/DDBJ whole genome shotgun (WGS) entry which is preliminary data.</text>
</comment>
<evidence type="ECO:0000256" key="1">
    <source>
        <dbReference type="ARBA" id="ARBA00008751"/>
    </source>
</evidence>
<dbReference type="InterPro" id="IPR015879">
    <property type="entry name" value="Ring_hydroxy_dOase_asu_C_dom"/>
</dbReference>
<dbReference type="Pfam" id="PF00848">
    <property type="entry name" value="Ring_hydroxyl_A"/>
    <property type="match status" value="1"/>
</dbReference>
<evidence type="ECO:0000256" key="2">
    <source>
        <dbReference type="ARBA" id="ARBA00022714"/>
    </source>
</evidence>
<dbReference type="InterPro" id="IPR015881">
    <property type="entry name" value="ARHD_Rieske_2Fe_2S"/>
</dbReference>
<dbReference type="RefSeq" id="WP_051602466.1">
    <property type="nucleotide sequence ID" value="NZ_AWFH01000002.1"/>
</dbReference>
<evidence type="ECO:0000256" key="7">
    <source>
        <dbReference type="ARBA" id="ARBA00023014"/>
    </source>
</evidence>
<keyword evidence="8" id="KW-0520">NAD</keyword>
<dbReference type="InterPro" id="IPR036922">
    <property type="entry name" value="Rieske_2Fe-2S_sf"/>
</dbReference>
<evidence type="ECO:0000256" key="8">
    <source>
        <dbReference type="ARBA" id="ARBA00023027"/>
    </source>
</evidence>
<keyword evidence="7" id="KW-0411">Iron-sulfur</keyword>
<keyword evidence="2" id="KW-0001">2Fe-2S</keyword>
<dbReference type="Gene3D" id="3.90.380.10">
    <property type="entry name" value="Naphthalene 1,2-dioxygenase Alpha Subunit, Chain A, domain 1"/>
    <property type="match status" value="1"/>
</dbReference>
<evidence type="ECO:0000259" key="9">
    <source>
        <dbReference type="PROSITE" id="PS51296"/>
    </source>
</evidence>
<evidence type="ECO:0000256" key="4">
    <source>
        <dbReference type="ARBA" id="ARBA00022964"/>
    </source>
</evidence>
<dbReference type="InterPro" id="IPR001663">
    <property type="entry name" value="Rng_hydr_dOase-A"/>
</dbReference>
<dbReference type="Gene3D" id="2.102.10.10">
    <property type="entry name" value="Rieske [2Fe-2S] iron-sulphur domain"/>
    <property type="match status" value="1"/>
</dbReference>
<dbReference type="OrthoDB" id="7456916at2"/>
<dbReference type="PATRIC" id="fig|1280948.3.peg.700"/>
<organism evidence="10 11">
    <name type="scientific">Hyphomonas atlantica</name>
    <dbReference type="NCBI Taxonomy" id="1280948"/>
    <lineage>
        <taxon>Bacteria</taxon>
        <taxon>Pseudomonadati</taxon>
        <taxon>Pseudomonadota</taxon>
        <taxon>Alphaproteobacteria</taxon>
        <taxon>Hyphomonadales</taxon>
        <taxon>Hyphomonadaceae</taxon>
        <taxon>Hyphomonas</taxon>
    </lineage>
</organism>
<dbReference type="PANTHER" id="PTHR43756:SF1">
    <property type="entry name" value="3-PHENYLPROPIONATE_CINNAMIC ACID DIOXYGENASE SUBUNIT ALPHA"/>
    <property type="match status" value="1"/>
</dbReference>
<keyword evidence="3" id="KW-0479">Metal-binding</keyword>
<evidence type="ECO:0000256" key="3">
    <source>
        <dbReference type="ARBA" id="ARBA00022723"/>
    </source>
</evidence>
<dbReference type="AlphaFoldDB" id="A0A059EAR9"/>
<feature type="domain" description="Rieske" evidence="9">
    <location>
        <begin position="52"/>
        <end position="121"/>
    </location>
</feature>
<evidence type="ECO:0000256" key="6">
    <source>
        <dbReference type="ARBA" id="ARBA00023004"/>
    </source>
</evidence>
<dbReference type="eggNOG" id="COG4638">
    <property type="taxonomic scope" value="Bacteria"/>
</dbReference>
<dbReference type="GO" id="GO:0005506">
    <property type="term" value="F:iron ion binding"/>
    <property type="evidence" value="ECO:0007669"/>
    <property type="project" value="InterPro"/>
</dbReference>
<dbReference type="Proteomes" id="UP000024547">
    <property type="component" value="Unassembled WGS sequence"/>
</dbReference>
<gene>
    <name evidence="10" type="ORF">HY36_12340</name>
</gene>
<comment type="similarity">
    <text evidence="1">Belongs to the bacterial ring-hydroxylating dioxygenase alpha subunit family.</text>
</comment>
<keyword evidence="4" id="KW-0223">Dioxygenase</keyword>
<proteinExistence type="inferred from homology"/>
<evidence type="ECO:0000313" key="10">
    <source>
        <dbReference type="EMBL" id="KCZ64627.1"/>
    </source>
</evidence>
<dbReference type="PRINTS" id="PR00090">
    <property type="entry name" value="RNGDIOXGNASE"/>
</dbReference>
<dbReference type="PANTHER" id="PTHR43756">
    <property type="entry name" value="CHOLINE MONOOXYGENASE, CHLOROPLASTIC"/>
    <property type="match status" value="1"/>
</dbReference>
<name>A0A059EAR9_9PROT</name>
<dbReference type="CDD" id="cd08879">
    <property type="entry name" value="RHO_alpha_C_AntDO-like"/>
    <property type="match status" value="1"/>
</dbReference>
<keyword evidence="6" id="KW-0408">Iron</keyword>
<dbReference type="GO" id="GO:0051213">
    <property type="term" value="F:dioxygenase activity"/>
    <property type="evidence" value="ECO:0007669"/>
    <property type="project" value="UniProtKB-KW"/>
</dbReference>
<keyword evidence="11" id="KW-1185">Reference proteome</keyword>
<dbReference type="SUPFAM" id="SSF55961">
    <property type="entry name" value="Bet v1-like"/>
    <property type="match status" value="1"/>
</dbReference>
<evidence type="ECO:0000256" key="5">
    <source>
        <dbReference type="ARBA" id="ARBA00023002"/>
    </source>
</evidence>
<accession>A0A059EAR9</accession>